<protein>
    <submittedName>
        <fullName evidence="1">Uncharacterized protein</fullName>
    </submittedName>
</protein>
<evidence type="ECO:0000313" key="1">
    <source>
        <dbReference type="EMBL" id="QPS78623.1"/>
    </source>
</evidence>
<sequence>MPTKTLIDEAALIADLNAHFPGAKAQSLRSWSSNPTQIGAVVSGEAEIEPGYCIGPYNPLDDEAYNGSVHRGFEAWCEDRGWYVETYEYGVLWVVPLPSQMELAAWRTKCDAINEAHAQRSNLHAGDGLPL</sequence>
<dbReference type="KEGG" id="dla:I6G47_16450"/>
<gene>
    <name evidence="1" type="ORF">I6G47_16450</name>
</gene>
<dbReference type="Proteomes" id="UP000595064">
    <property type="component" value="Chromosome"/>
</dbReference>
<dbReference type="AlphaFoldDB" id="A0A7T3DCL9"/>
<name>A0A7T3DCL9_9BURK</name>
<accession>A0A7T3DCL9</accession>
<proteinExistence type="predicted"/>
<keyword evidence="2" id="KW-1185">Reference proteome</keyword>
<dbReference type="EMBL" id="CP065748">
    <property type="protein sequence ID" value="QPS78623.1"/>
    <property type="molecule type" value="Genomic_DNA"/>
</dbReference>
<reference evidence="1 2" key="1">
    <citation type="submission" date="2020-12" db="EMBL/GenBank/DDBJ databases">
        <title>FDA dAtabase for Regulatory Grade micrObial Sequences (FDA-ARGOS): Supporting development and validation of Infectious Disease Dx tests.</title>
        <authorList>
            <person name="Sproer C."/>
            <person name="Gronow S."/>
            <person name="Severitt S."/>
            <person name="Schroder I."/>
            <person name="Tallon L."/>
            <person name="Sadzewicz L."/>
            <person name="Zhao X."/>
            <person name="Boylan J."/>
            <person name="Ott S."/>
            <person name="Bowen H."/>
            <person name="Vavikolanu K."/>
            <person name="Mehta A."/>
            <person name="Aluvathingal J."/>
            <person name="Nadendla S."/>
            <person name="Lowell S."/>
            <person name="Myers T."/>
            <person name="Yan Y."/>
            <person name="Sichtig H."/>
        </authorList>
    </citation>
    <scope>NUCLEOTIDE SEQUENCE [LARGE SCALE GENOMIC DNA]</scope>
    <source>
        <strain evidence="1 2">FDAARGOS_890</strain>
    </source>
</reference>
<organism evidence="1 2">
    <name type="scientific">Delftia lacustris</name>
    <dbReference type="NCBI Taxonomy" id="558537"/>
    <lineage>
        <taxon>Bacteria</taxon>
        <taxon>Pseudomonadati</taxon>
        <taxon>Pseudomonadota</taxon>
        <taxon>Betaproteobacteria</taxon>
        <taxon>Burkholderiales</taxon>
        <taxon>Comamonadaceae</taxon>
        <taxon>Delftia</taxon>
    </lineage>
</organism>
<evidence type="ECO:0000313" key="2">
    <source>
        <dbReference type="Proteomes" id="UP000595064"/>
    </source>
</evidence>
<dbReference type="RefSeq" id="WP_016454568.1">
    <property type="nucleotide sequence ID" value="NZ_CP065748.1"/>
</dbReference>